<evidence type="ECO:0000256" key="1">
    <source>
        <dbReference type="SAM" id="MobiDB-lite"/>
    </source>
</evidence>
<evidence type="ECO:0000313" key="2">
    <source>
        <dbReference type="EMBL" id="WWD16264.1"/>
    </source>
</evidence>
<dbReference type="GeneID" id="43588687"/>
<accession>A0AAJ8LEB3</accession>
<feature type="region of interest" description="Disordered" evidence="1">
    <location>
        <begin position="650"/>
        <end position="674"/>
    </location>
</feature>
<reference evidence="2" key="2">
    <citation type="submission" date="2024-01" db="EMBL/GenBank/DDBJ databases">
        <title>Comparative genomics of Cryptococcus and Kwoniella reveals pathogenesis evolution and contrasting modes of karyotype evolution via chromosome fusion or intercentromeric recombination.</title>
        <authorList>
            <person name="Coelho M.A."/>
            <person name="David-Palma M."/>
            <person name="Shea T."/>
            <person name="Bowers K."/>
            <person name="McGinley-Smith S."/>
            <person name="Mohammad A.W."/>
            <person name="Gnirke A."/>
            <person name="Yurkov A.M."/>
            <person name="Nowrousian M."/>
            <person name="Sun S."/>
            <person name="Cuomo C.A."/>
            <person name="Heitman J."/>
        </authorList>
    </citation>
    <scope>NUCLEOTIDE SEQUENCE</scope>
    <source>
        <strain evidence="2">CBS 12478</strain>
    </source>
</reference>
<keyword evidence="3" id="KW-1185">Reference proteome</keyword>
<feature type="compositionally biased region" description="Low complexity" evidence="1">
    <location>
        <begin position="156"/>
        <end position="166"/>
    </location>
</feature>
<feature type="compositionally biased region" description="Polar residues" evidence="1">
    <location>
        <begin position="602"/>
        <end position="614"/>
    </location>
</feature>
<dbReference type="EMBL" id="CP144051">
    <property type="protein sequence ID" value="WWD16264.1"/>
    <property type="molecule type" value="Genomic_DNA"/>
</dbReference>
<dbReference type="AlphaFoldDB" id="A0AAJ8LEB3"/>
<feature type="region of interest" description="Disordered" evidence="1">
    <location>
        <begin position="1"/>
        <end position="138"/>
    </location>
</feature>
<feature type="compositionally biased region" description="Basic and acidic residues" evidence="1">
    <location>
        <begin position="123"/>
        <end position="138"/>
    </location>
</feature>
<dbReference type="Proteomes" id="UP000322225">
    <property type="component" value="Chromosome 1"/>
</dbReference>
<dbReference type="RefSeq" id="XP_031861029.2">
    <property type="nucleotide sequence ID" value="XM_032004551.2"/>
</dbReference>
<feature type="region of interest" description="Disordered" evidence="1">
    <location>
        <begin position="602"/>
        <end position="632"/>
    </location>
</feature>
<feature type="compositionally biased region" description="Polar residues" evidence="1">
    <location>
        <begin position="62"/>
        <end position="72"/>
    </location>
</feature>
<sequence length="674" mass="73391">MGHSHSDMSPSPHHPQYTPRQPSSFISPPMPPLPPAPPSSIDRSRPTPTPRFFLHDRETYKGHSNSTASSPDIVQAPQPPPVSVPVPVGRSREVGPHGSSEMSRRSSVATSTSRSSNVSFYRQNDRRYERERGSRDEGLRSALRDYQVHAPPSHASSQSMMTSQSSFEWSFDHPPSANTNNPEHHHPHGGVGGDIHASHLRAGPPHAHPTRGTGSLLSLSHHDQGYGSEEMDALVEIHRVLYRGKEDLEVDHKVLKWDEQGKEVKRVVERWFEGDCVYDHPLLRITSRQSLLMHFILLHLLSTVYLPSITPSALLQHARTLTSTLRNRLLGVDQSHANTNISKLANVAKRQMLLPKEAAEEEEWLGLPLKQHARQDSSTDEESEDKGDDAAGWWRLWDVRADCKEIGEMECYDGYHLAMIEHVITLTLFPSVTKPRNPLGSISSRNSFASLPSAEGPIGAGGASGPSASFSRRLMACLATEFEGLLHWDLPISTMVQFNEVGKATHVRDMIDIRDAFETFVPFAKRIGWITRHITGMVTSRIGALALSFVPGGEALKKLAETAIVGERHIAQSDMVPVKEKMVSPIGLGFTSSHDDALSKFTRGNVTDASSTPTVVGPRSKSRSGTPGVGNGALNSLGLEGLSASVGPAPDAGLGLGVGSAPDVDISSGETQSL</sequence>
<evidence type="ECO:0000313" key="3">
    <source>
        <dbReference type="Proteomes" id="UP000322225"/>
    </source>
</evidence>
<reference evidence="2" key="1">
    <citation type="submission" date="2017-08" db="EMBL/GenBank/DDBJ databases">
        <authorList>
            <person name="Cuomo C."/>
            <person name="Billmyre B."/>
            <person name="Heitman J."/>
        </authorList>
    </citation>
    <scope>NUCLEOTIDE SEQUENCE</scope>
    <source>
        <strain evidence="2">CBS 12478</strain>
    </source>
</reference>
<protein>
    <submittedName>
        <fullName evidence="2">Uncharacterized protein</fullName>
    </submittedName>
</protein>
<dbReference type="KEGG" id="ksn:43588687"/>
<name>A0AAJ8LEB3_9TREE</name>
<gene>
    <name evidence="2" type="ORF">CI109_100690</name>
</gene>
<organism evidence="2 3">
    <name type="scientific">Kwoniella shandongensis</name>
    <dbReference type="NCBI Taxonomy" id="1734106"/>
    <lineage>
        <taxon>Eukaryota</taxon>
        <taxon>Fungi</taxon>
        <taxon>Dikarya</taxon>
        <taxon>Basidiomycota</taxon>
        <taxon>Agaricomycotina</taxon>
        <taxon>Tremellomycetes</taxon>
        <taxon>Tremellales</taxon>
        <taxon>Cryptococcaceae</taxon>
        <taxon>Kwoniella</taxon>
    </lineage>
</organism>
<feature type="region of interest" description="Disordered" evidence="1">
    <location>
        <begin position="150"/>
        <end position="222"/>
    </location>
</feature>
<feature type="region of interest" description="Disordered" evidence="1">
    <location>
        <begin position="366"/>
        <end position="387"/>
    </location>
</feature>
<proteinExistence type="predicted"/>
<feature type="compositionally biased region" description="Pro residues" evidence="1">
    <location>
        <begin position="28"/>
        <end position="38"/>
    </location>
</feature>
<feature type="compositionally biased region" description="Low complexity" evidence="1">
    <location>
        <begin position="105"/>
        <end position="119"/>
    </location>
</feature>
<feature type="compositionally biased region" description="Acidic residues" evidence="1">
    <location>
        <begin position="378"/>
        <end position="387"/>
    </location>
</feature>